<feature type="transmembrane region" description="Helical" evidence="6">
    <location>
        <begin position="110"/>
        <end position="133"/>
    </location>
</feature>
<organism evidence="7 8">
    <name type="scientific">Frankia canadensis</name>
    <dbReference type="NCBI Taxonomy" id="1836972"/>
    <lineage>
        <taxon>Bacteria</taxon>
        <taxon>Bacillati</taxon>
        <taxon>Actinomycetota</taxon>
        <taxon>Actinomycetes</taxon>
        <taxon>Frankiales</taxon>
        <taxon>Frankiaceae</taxon>
        <taxon>Frankia</taxon>
    </lineage>
</organism>
<evidence type="ECO:0000256" key="1">
    <source>
        <dbReference type="ARBA" id="ARBA00004141"/>
    </source>
</evidence>
<feature type="region of interest" description="Disordered" evidence="5">
    <location>
        <begin position="647"/>
        <end position="720"/>
    </location>
</feature>
<name>A0A2I2KQ93_9ACTN</name>
<dbReference type="InterPro" id="IPR053153">
    <property type="entry name" value="APC_K+_Transporter"/>
</dbReference>
<evidence type="ECO:0000313" key="8">
    <source>
        <dbReference type="Proteomes" id="UP000234331"/>
    </source>
</evidence>
<feature type="transmembrane region" description="Helical" evidence="6">
    <location>
        <begin position="216"/>
        <end position="238"/>
    </location>
</feature>
<evidence type="ECO:0008006" key="9">
    <source>
        <dbReference type="Google" id="ProtNLM"/>
    </source>
</evidence>
<sequence length="720" mass="75560">MALTDRLKRGFVGRPIGSDRLGETLLPKRVALPVFASDALSSVSYATEEILLVLSLGGLAFYHVSPWLAGAVIVLMLTVVASYRQNVHAYPSGGGDYEVVSTNLGPRAGLLVACALLVDYVLTVAVSVSAGVANLTSAVTGLAPHRVLIAVIIVVLLTMINLRGVRESGTAFAIPTYGFVAGVFVMIITGLVQAALGHTPQAESAGYTVVAEHDYAGFALAFLVLRAFASGCTALTGVEAISNGVPAFRKPKSRNAATTLLMMGLIAVTMFAGVTALALISDVHVAEHTKDLLGAHGDQPTVIAQVAEAVFGHGSIGFAYIATVTTLILMLAANTAFNGFPVLGSILARDGYLPRQLHTRGDRLAYSNGIVLLSSFAVLLIVVFDAQVTQLIQLYILGVFISFTLSQAGMVRHWARILRDEDDPRASDPASRRGLRRSQTINFLGACLTGTVLVLVLVTKFTHGAWIVCLAIPIIFVIMRGIRGHYDRVAVELTPEPGPPTLPSRIRGVVLVSKIHAPTLRALAYAKATRPHSLVAVTVAVDQADADRLRAAWAERGITIDLVVLASPYREVTRPVLDYVARIRRESPRDVVSVYVPEYVVGHWWEHLLHNQSALRLKARLLFQPGVMVTSVPWQLASSARVEERREGAGAGAVRRGRAALPGPSAVSGPGGTPAGTAAPGSAEGTGSAGSAASSAGSATSTAGSATSTAAPGSGPAERT</sequence>
<dbReference type="EMBL" id="FZMO01000115">
    <property type="protein sequence ID" value="SNQ47829.1"/>
    <property type="molecule type" value="Genomic_DNA"/>
</dbReference>
<dbReference type="Proteomes" id="UP000234331">
    <property type="component" value="Unassembled WGS sequence"/>
</dbReference>
<keyword evidence="3 6" id="KW-1133">Transmembrane helix</keyword>
<reference evidence="7 8" key="1">
    <citation type="submission" date="2017-06" db="EMBL/GenBank/DDBJ databases">
        <authorList>
            <person name="Kim H.J."/>
            <person name="Triplett B.A."/>
        </authorList>
    </citation>
    <scope>NUCLEOTIDE SEQUENCE [LARGE SCALE GENOMIC DNA]</scope>
    <source>
        <strain evidence="7">FRACA_ARgP5</strain>
    </source>
</reference>
<keyword evidence="8" id="KW-1185">Reference proteome</keyword>
<evidence type="ECO:0000256" key="2">
    <source>
        <dbReference type="ARBA" id="ARBA00022692"/>
    </source>
</evidence>
<feature type="transmembrane region" description="Helical" evidence="6">
    <location>
        <begin position="364"/>
        <end position="384"/>
    </location>
</feature>
<evidence type="ECO:0000256" key="5">
    <source>
        <dbReference type="SAM" id="MobiDB-lite"/>
    </source>
</evidence>
<protein>
    <recommendedName>
        <fullName evidence="9">DNA-binding protein</fullName>
    </recommendedName>
</protein>
<gene>
    <name evidence="7" type="ORF">FRACA_2010005</name>
</gene>
<evidence type="ECO:0000256" key="6">
    <source>
        <dbReference type="SAM" id="Phobius"/>
    </source>
</evidence>
<dbReference type="PANTHER" id="PTHR47704:SF1">
    <property type="entry name" value="POTASSIUM TRANSPORTER KIMA"/>
    <property type="match status" value="1"/>
</dbReference>
<keyword evidence="4 6" id="KW-0472">Membrane</keyword>
<feature type="transmembrane region" description="Helical" evidence="6">
    <location>
        <begin position="259"/>
        <end position="280"/>
    </location>
</feature>
<dbReference type="RefSeq" id="WP_101831610.1">
    <property type="nucleotide sequence ID" value="NZ_FZMO01000115.1"/>
</dbReference>
<feature type="transmembrane region" description="Helical" evidence="6">
    <location>
        <begin position="174"/>
        <end position="196"/>
    </location>
</feature>
<evidence type="ECO:0000256" key="3">
    <source>
        <dbReference type="ARBA" id="ARBA00022989"/>
    </source>
</evidence>
<dbReference type="Gene3D" id="1.20.1740.10">
    <property type="entry name" value="Amino acid/polyamine transporter I"/>
    <property type="match status" value="1"/>
</dbReference>
<feature type="transmembrane region" description="Helical" evidence="6">
    <location>
        <begin position="60"/>
        <end position="83"/>
    </location>
</feature>
<dbReference type="InterPro" id="IPR002293">
    <property type="entry name" value="AA/rel_permease1"/>
</dbReference>
<keyword evidence="2 6" id="KW-0812">Transmembrane</keyword>
<dbReference type="Pfam" id="PF13520">
    <property type="entry name" value="AA_permease_2"/>
    <property type="match status" value="1"/>
</dbReference>
<evidence type="ECO:0000256" key="4">
    <source>
        <dbReference type="ARBA" id="ARBA00023136"/>
    </source>
</evidence>
<feature type="compositionally biased region" description="Low complexity" evidence="5">
    <location>
        <begin position="675"/>
        <end position="720"/>
    </location>
</feature>
<feature type="transmembrane region" description="Helical" evidence="6">
    <location>
        <begin position="145"/>
        <end position="162"/>
    </location>
</feature>
<dbReference type="PANTHER" id="PTHR47704">
    <property type="entry name" value="POTASSIUM TRANSPORTER KIMA"/>
    <property type="match status" value="1"/>
</dbReference>
<feature type="compositionally biased region" description="Low complexity" evidence="5">
    <location>
        <begin position="659"/>
        <end position="668"/>
    </location>
</feature>
<comment type="subcellular location">
    <subcellularLocation>
        <location evidence="1">Membrane</location>
        <topology evidence="1">Multi-pass membrane protein</topology>
    </subcellularLocation>
</comment>
<proteinExistence type="predicted"/>
<feature type="transmembrane region" description="Helical" evidence="6">
    <location>
        <begin position="464"/>
        <end position="482"/>
    </location>
</feature>
<feature type="transmembrane region" description="Helical" evidence="6">
    <location>
        <begin position="318"/>
        <end position="343"/>
    </location>
</feature>
<dbReference type="OrthoDB" id="9759676at2"/>
<dbReference type="GO" id="GO:0016020">
    <property type="term" value="C:membrane"/>
    <property type="evidence" value="ECO:0007669"/>
    <property type="project" value="UniProtKB-SubCell"/>
</dbReference>
<feature type="transmembrane region" description="Helical" evidence="6">
    <location>
        <begin position="390"/>
        <end position="411"/>
    </location>
</feature>
<dbReference type="GO" id="GO:0022857">
    <property type="term" value="F:transmembrane transporter activity"/>
    <property type="evidence" value="ECO:0007669"/>
    <property type="project" value="InterPro"/>
</dbReference>
<evidence type="ECO:0000313" key="7">
    <source>
        <dbReference type="EMBL" id="SNQ47829.1"/>
    </source>
</evidence>
<feature type="transmembrane region" description="Helical" evidence="6">
    <location>
        <begin position="441"/>
        <end position="458"/>
    </location>
</feature>
<dbReference type="AlphaFoldDB" id="A0A2I2KQ93"/>
<accession>A0A2I2KQ93</accession>